<dbReference type="GO" id="GO:0047372">
    <property type="term" value="F:monoacylglycerol lipase activity"/>
    <property type="evidence" value="ECO:0007669"/>
    <property type="project" value="TreeGrafter"/>
</dbReference>
<dbReference type="AlphaFoldDB" id="A0A0D2JSJ9"/>
<dbReference type="Proteomes" id="UP000053411">
    <property type="component" value="Unassembled WGS sequence"/>
</dbReference>
<dbReference type="Pfam" id="PF00561">
    <property type="entry name" value="Abhydrolase_1"/>
    <property type="match status" value="1"/>
</dbReference>
<dbReference type="InterPro" id="IPR000073">
    <property type="entry name" value="AB_hydrolase_1"/>
</dbReference>
<protein>
    <recommendedName>
        <fullName evidence="1">AB hydrolase-1 domain-containing protein</fullName>
    </recommendedName>
</protein>
<dbReference type="GeneID" id="27713439"/>
<dbReference type="RefSeq" id="XP_016630550.1">
    <property type="nucleotide sequence ID" value="XM_016778190.1"/>
</dbReference>
<dbReference type="SUPFAM" id="SSF53474">
    <property type="entry name" value="alpha/beta-Hydrolases"/>
    <property type="match status" value="1"/>
</dbReference>
<name>A0A0D2JSJ9_9EURO</name>
<reference evidence="2 3" key="1">
    <citation type="submission" date="2015-01" db="EMBL/GenBank/DDBJ databases">
        <title>The Genome Sequence of Fonsecaea multimorphosa CBS 102226.</title>
        <authorList>
            <consortium name="The Broad Institute Genomics Platform"/>
            <person name="Cuomo C."/>
            <person name="de Hoog S."/>
            <person name="Gorbushina A."/>
            <person name="Stielow B."/>
            <person name="Teixiera M."/>
            <person name="Abouelleil A."/>
            <person name="Chapman S.B."/>
            <person name="Priest M."/>
            <person name="Young S.K."/>
            <person name="Wortman J."/>
            <person name="Nusbaum C."/>
            <person name="Birren B."/>
        </authorList>
    </citation>
    <scope>NUCLEOTIDE SEQUENCE [LARGE SCALE GENOMIC DNA]</scope>
    <source>
        <strain evidence="2 3">CBS 102226</strain>
    </source>
</reference>
<dbReference type="PANTHER" id="PTHR43798:SF5">
    <property type="entry name" value="MONOACYLGLYCEROL LIPASE ABHD6"/>
    <property type="match status" value="1"/>
</dbReference>
<dbReference type="VEuPathDB" id="FungiDB:Z520_07693"/>
<dbReference type="Gene3D" id="3.40.50.1820">
    <property type="entry name" value="alpha/beta hydrolase"/>
    <property type="match status" value="1"/>
</dbReference>
<evidence type="ECO:0000313" key="3">
    <source>
        <dbReference type="Proteomes" id="UP000053411"/>
    </source>
</evidence>
<feature type="domain" description="AB hydrolase-1" evidence="1">
    <location>
        <begin position="29"/>
        <end position="139"/>
    </location>
</feature>
<evidence type="ECO:0000259" key="1">
    <source>
        <dbReference type="Pfam" id="PF00561"/>
    </source>
</evidence>
<accession>A0A0D2JSJ9</accession>
<dbReference type="InterPro" id="IPR050266">
    <property type="entry name" value="AB_hydrolase_sf"/>
</dbReference>
<organism evidence="2 3">
    <name type="scientific">Fonsecaea multimorphosa CBS 102226</name>
    <dbReference type="NCBI Taxonomy" id="1442371"/>
    <lineage>
        <taxon>Eukaryota</taxon>
        <taxon>Fungi</taxon>
        <taxon>Dikarya</taxon>
        <taxon>Ascomycota</taxon>
        <taxon>Pezizomycotina</taxon>
        <taxon>Eurotiomycetes</taxon>
        <taxon>Chaetothyriomycetidae</taxon>
        <taxon>Chaetothyriales</taxon>
        <taxon>Herpotrichiellaceae</taxon>
        <taxon>Fonsecaea</taxon>
    </lineage>
</organism>
<dbReference type="STRING" id="1442371.A0A0D2JSJ9"/>
<gene>
    <name evidence="2" type="ORF">Z520_07693</name>
</gene>
<dbReference type="OrthoDB" id="408373at2759"/>
<dbReference type="InterPro" id="IPR029058">
    <property type="entry name" value="AB_hydrolase_fold"/>
</dbReference>
<keyword evidence="3" id="KW-1185">Reference proteome</keyword>
<dbReference type="PANTHER" id="PTHR43798">
    <property type="entry name" value="MONOACYLGLYCEROL LIPASE"/>
    <property type="match status" value="1"/>
</dbReference>
<proteinExistence type="predicted"/>
<evidence type="ECO:0000313" key="2">
    <source>
        <dbReference type="EMBL" id="KIX96427.1"/>
    </source>
</evidence>
<sequence>MPFIATVNNHTLHYTDIKASPGHANSCAPVILMIHGLGSTQNCFIPLLPWLAAFRCILFDLYGSGRSGFDLEPQPEPSVACLSADAFDLLDKLGVQQQAILVAHSMGGIIASHMASTSPTRILAVVSVSQIHPDEALATMCRERAQLLRNRDDGLEDLANRLPTTSTGGHSNNVQKAFIRELLLAQRKEAYIYYCNLIQGASAPDYESLAQPFLMIVGESDNPRTLAGCKSVFERIRSVVKDMAILQNVGHWPTIEASDQVGELIRDFCTQRLPPVDNRD</sequence>
<dbReference type="EMBL" id="KN848077">
    <property type="protein sequence ID" value="KIX96427.1"/>
    <property type="molecule type" value="Genomic_DNA"/>
</dbReference>
<dbReference type="GO" id="GO:0046464">
    <property type="term" value="P:acylglycerol catabolic process"/>
    <property type="evidence" value="ECO:0007669"/>
    <property type="project" value="TreeGrafter"/>
</dbReference>
<dbReference type="GO" id="GO:0016020">
    <property type="term" value="C:membrane"/>
    <property type="evidence" value="ECO:0007669"/>
    <property type="project" value="TreeGrafter"/>
</dbReference>